<dbReference type="Pfam" id="PF13692">
    <property type="entry name" value="Glyco_trans_1_4"/>
    <property type="match status" value="1"/>
</dbReference>
<dbReference type="CDD" id="cd03801">
    <property type="entry name" value="GT4_PimA-like"/>
    <property type="match status" value="1"/>
</dbReference>
<dbReference type="PANTHER" id="PTHR45947:SF3">
    <property type="entry name" value="SULFOQUINOVOSYL TRANSFERASE SQD2"/>
    <property type="match status" value="1"/>
</dbReference>
<keyword evidence="3" id="KW-1185">Reference proteome</keyword>
<evidence type="ECO:0000313" key="2">
    <source>
        <dbReference type="EMBL" id="URW76773.1"/>
    </source>
</evidence>
<name>A0ABY4TWQ2_9SPHN</name>
<organism evidence="2 3">
    <name type="scientific">Sphingomonas donggukensis</name>
    <dbReference type="NCBI Taxonomy" id="2949093"/>
    <lineage>
        <taxon>Bacteria</taxon>
        <taxon>Pseudomonadati</taxon>
        <taxon>Pseudomonadota</taxon>
        <taxon>Alphaproteobacteria</taxon>
        <taxon>Sphingomonadales</taxon>
        <taxon>Sphingomonadaceae</taxon>
        <taxon>Sphingomonas</taxon>
    </lineage>
</organism>
<feature type="domain" description="Glycosyltransferase subfamily 4-like N-terminal" evidence="1">
    <location>
        <begin position="23"/>
        <end position="206"/>
    </location>
</feature>
<gene>
    <name evidence="2" type="ORF">M9980_06125</name>
</gene>
<proteinExistence type="predicted"/>
<evidence type="ECO:0000259" key="1">
    <source>
        <dbReference type="Pfam" id="PF13439"/>
    </source>
</evidence>
<dbReference type="InterPro" id="IPR050194">
    <property type="entry name" value="Glycosyltransferase_grp1"/>
</dbReference>
<dbReference type="InterPro" id="IPR017521">
    <property type="entry name" value="Sugar_tfrase_PEP-CTERM_Stp1"/>
</dbReference>
<dbReference type="Gene3D" id="3.40.50.2000">
    <property type="entry name" value="Glycogen Phosphorylase B"/>
    <property type="match status" value="2"/>
</dbReference>
<dbReference type="Proteomes" id="UP001055580">
    <property type="component" value="Chromosome"/>
</dbReference>
<dbReference type="SUPFAM" id="SSF53756">
    <property type="entry name" value="UDP-Glycosyltransferase/glycogen phosphorylase"/>
    <property type="match status" value="1"/>
</dbReference>
<dbReference type="NCBIfam" id="TIGR03087">
    <property type="entry name" value="stp1"/>
    <property type="match status" value="1"/>
</dbReference>
<evidence type="ECO:0000313" key="3">
    <source>
        <dbReference type="Proteomes" id="UP001055580"/>
    </source>
</evidence>
<accession>A0ABY4TWQ2</accession>
<dbReference type="InterPro" id="IPR028098">
    <property type="entry name" value="Glyco_trans_4-like_N"/>
</dbReference>
<protein>
    <submittedName>
        <fullName evidence="2">TIGR03087 family PEP-CTERM/XrtA system glycosyltransferase</fullName>
    </submittedName>
</protein>
<dbReference type="EMBL" id="CP098401">
    <property type="protein sequence ID" value="URW76773.1"/>
    <property type="molecule type" value="Genomic_DNA"/>
</dbReference>
<dbReference type="PANTHER" id="PTHR45947">
    <property type="entry name" value="SULFOQUINOVOSYL TRANSFERASE SQD2"/>
    <property type="match status" value="1"/>
</dbReference>
<dbReference type="RefSeq" id="WP_250754456.1">
    <property type="nucleotide sequence ID" value="NZ_CP098401.1"/>
</dbReference>
<dbReference type="Pfam" id="PF13439">
    <property type="entry name" value="Glyco_transf_4"/>
    <property type="match status" value="1"/>
</dbReference>
<sequence>MGDALFLAHRTPFPPDRGDRIRAYNFLRYIGARARVHLVAFSDGDEPVDHTALDALTASHTIVPRTKSNARAAIEALATGRAVSVAAFDHPALRAAVSRVLATQPIDAIHVFSSALAQYLPTHTKARVVMDFCDVDSAKFGEYAREARGPKRWLCAREERRLLAFDRAIARRADASLFVSDAEAALFAEIGGGGRVSVIENGIDTELFDPAADFASVEADGPLIVFTGQMDYQPNVAAVTWFATDILPIVRARHPDARFAIVGRAPTPAVQALAGEHVIVTGEVAEVRGWIAAAAAVVAPLRIARGIQNKVLEAMAMARPVVASTPAAEGIDHAGTLRTGADANEIAREVIALLDDRVAGDLLGQAARAQVQRRYGWEARLQPLDALLGLQPNPVRAEPVEAHAPDTHFDTLSANGVGRRR</sequence>
<reference evidence="2" key="1">
    <citation type="submission" date="2022-05" db="EMBL/GenBank/DDBJ databases">
        <title>Sphingomonas sp. strain RMG20 Genome sequencing and assembly.</title>
        <authorList>
            <person name="Kim I."/>
        </authorList>
    </citation>
    <scope>NUCLEOTIDE SEQUENCE</scope>
    <source>
        <strain evidence="2">RMG20</strain>
    </source>
</reference>